<dbReference type="OrthoDB" id="9766870at2"/>
<feature type="transmembrane region" description="Helical" evidence="7">
    <location>
        <begin position="71"/>
        <end position="101"/>
    </location>
</feature>
<keyword evidence="3" id="KW-1003">Cell membrane</keyword>
<evidence type="ECO:0000256" key="7">
    <source>
        <dbReference type="RuleBase" id="RU363032"/>
    </source>
</evidence>
<dbReference type="GO" id="GO:0005886">
    <property type="term" value="C:plasma membrane"/>
    <property type="evidence" value="ECO:0007669"/>
    <property type="project" value="UniProtKB-SubCell"/>
</dbReference>
<dbReference type="RefSeq" id="WP_137098566.1">
    <property type="nucleotide sequence ID" value="NZ_CP039865.1"/>
</dbReference>
<proteinExistence type="inferred from homology"/>
<evidence type="ECO:0000256" key="5">
    <source>
        <dbReference type="ARBA" id="ARBA00022989"/>
    </source>
</evidence>
<gene>
    <name evidence="9" type="ORF">E8L99_05280</name>
</gene>
<dbReference type="PANTHER" id="PTHR43386">
    <property type="entry name" value="OLIGOPEPTIDE TRANSPORT SYSTEM PERMEASE PROTEIN APPC"/>
    <property type="match status" value="1"/>
</dbReference>
<comment type="subcellular location">
    <subcellularLocation>
        <location evidence="1 7">Cell membrane</location>
        <topology evidence="1 7">Multi-pass membrane protein</topology>
    </subcellularLocation>
</comment>
<evidence type="ECO:0000256" key="2">
    <source>
        <dbReference type="ARBA" id="ARBA00022448"/>
    </source>
</evidence>
<dbReference type="SUPFAM" id="SSF161098">
    <property type="entry name" value="MetI-like"/>
    <property type="match status" value="1"/>
</dbReference>
<evidence type="ECO:0000256" key="1">
    <source>
        <dbReference type="ARBA" id="ARBA00004651"/>
    </source>
</evidence>
<evidence type="ECO:0000256" key="4">
    <source>
        <dbReference type="ARBA" id="ARBA00022692"/>
    </source>
</evidence>
<dbReference type="CDD" id="cd06261">
    <property type="entry name" value="TM_PBP2"/>
    <property type="match status" value="1"/>
</dbReference>
<organism evidence="9 10">
    <name type="scientific">Phreatobacter aquaticus</name>
    <dbReference type="NCBI Taxonomy" id="2570229"/>
    <lineage>
        <taxon>Bacteria</taxon>
        <taxon>Pseudomonadati</taxon>
        <taxon>Pseudomonadota</taxon>
        <taxon>Alphaproteobacteria</taxon>
        <taxon>Hyphomicrobiales</taxon>
        <taxon>Phreatobacteraceae</taxon>
        <taxon>Phreatobacter</taxon>
    </lineage>
</organism>
<dbReference type="EMBL" id="CP039865">
    <property type="protein sequence ID" value="QCK85232.1"/>
    <property type="molecule type" value="Genomic_DNA"/>
</dbReference>
<dbReference type="PROSITE" id="PS50928">
    <property type="entry name" value="ABC_TM1"/>
    <property type="match status" value="1"/>
</dbReference>
<dbReference type="Proteomes" id="UP000298588">
    <property type="component" value="Chromosome"/>
</dbReference>
<feature type="transmembrane region" description="Helical" evidence="7">
    <location>
        <begin position="122"/>
        <end position="146"/>
    </location>
</feature>
<keyword evidence="4 7" id="KW-0812">Transmembrane</keyword>
<dbReference type="Pfam" id="PF00528">
    <property type="entry name" value="BPD_transp_1"/>
    <property type="match status" value="1"/>
</dbReference>
<evidence type="ECO:0000313" key="10">
    <source>
        <dbReference type="Proteomes" id="UP000298588"/>
    </source>
</evidence>
<dbReference type="GO" id="GO:0055085">
    <property type="term" value="P:transmembrane transport"/>
    <property type="evidence" value="ECO:0007669"/>
    <property type="project" value="InterPro"/>
</dbReference>
<keyword evidence="2 7" id="KW-0813">Transport</keyword>
<protein>
    <submittedName>
        <fullName evidence="9">ABC transporter permease</fullName>
    </submittedName>
</protein>
<name>A0A4D7QLV9_9HYPH</name>
<evidence type="ECO:0000313" key="9">
    <source>
        <dbReference type="EMBL" id="QCK85232.1"/>
    </source>
</evidence>
<reference evidence="9 10" key="1">
    <citation type="submission" date="2019-04" db="EMBL/GenBank/DDBJ databases">
        <title>Phreatobacter aquaticus sp. nov.</title>
        <authorList>
            <person name="Choi A."/>
            <person name="Baek K."/>
        </authorList>
    </citation>
    <scope>NUCLEOTIDE SEQUENCE [LARGE SCALE GENOMIC DNA]</scope>
    <source>
        <strain evidence="9 10">NMCR1094</strain>
    </source>
</reference>
<dbReference type="InterPro" id="IPR000515">
    <property type="entry name" value="MetI-like"/>
</dbReference>
<evidence type="ECO:0000256" key="3">
    <source>
        <dbReference type="ARBA" id="ARBA00022475"/>
    </source>
</evidence>
<keyword evidence="10" id="KW-1185">Reference proteome</keyword>
<dbReference type="InterPro" id="IPR050366">
    <property type="entry name" value="BP-dependent_transpt_permease"/>
</dbReference>
<evidence type="ECO:0000259" key="8">
    <source>
        <dbReference type="PROSITE" id="PS50928"/>
    </source>
</evidence>
<dbReference type="PANTHER" id="PTHR43386:SF25">
    <property type="entry name" value="PEPTIDE ABC TRANSPORTER PERMEASE PROTEIN"/>
    <property type="match status" value="1"/>
</dbReference>
<dbReference type="KEGG" id="paqt:E8L99_05280"/>
<evidence type="ECO:0000256" key="6">
    <source>
        <dbReference type="ARBA" id="ARBA00023136"/>
    </source>
</evidence>
<dbReference type="InterPro" id="IPR035906">
    <property type="entry name" value="MetI-like_sf"/>
</dbReference>
<feature type="domain" description="ABC transmembrane type-1" evidence="8">
    <location>
        <begin position="77"/>
        <end position="262"/>
    </location>
</feature>
<accession>A0A4D7QLV9</accession>
<keyword evidence="5 7" id="KW-1133">Transmembrane helix</keyword>
<dbReference type="AlphaFoldDB" id="A0A4D7QLV9"/>
<keyword evidence="6 7" id="KW-0472">Membrane</keyword>
<sequence length="280" mass="29525">MSKALSAILRRPLTLLGLVLVITHLGVALCAPLLVPHDPFKLLDAPLEPPDARYWLGTDELGRDFLSRVLLGGRICIAAALISGFIAALVGGTIGLACAYYRGVFDDIVSRLVEMKLAIPAILLVALFVTAFGQSLGVLVGVITVIKMMGVIRTARAQGIVLMEQGYVKAARLRGESGAAIILREMLPNIADLLTVEFALRSSSALLLVSAISFLGLGISPPTPDWGMMIHDGLQSIRSEPWLILAPALCISTLVIGINFATEGIADALGLEAARGTSGH</sequence>
<comment type="similarity">
    <text evidence="7">Belongs to the binding-protein-dependent transport system permease family.</text>
</comment>
<dbReference type="Gene3D" id="1.10.3720.10">
    <property type="entry name" value="MetI-like"/>
    <property type="match status" value="1"/>
</dbReference>